<evidence type="ECO:0008006" key="3">
    <source>
        <dbReference type="Google" id="ProtNLM"/>
    </source>
</evidence>
<evidence type="ECO:0000313" key="2">
    <source>
        <dbReference type="Proteomes" id="UP001596495"/>
    </source>
</evidence>
<accession>A0ABW2RD64</accession>
<proteinExistence type="predicted"/>
<dbReference type="PROSITE" id="PS51257">
    <property type="entry name" value="PROKAR_LIPOPROTEIN"/>
    <property type="match status" value="1"/>
</dbReference>
<dbReference type="Proteomes" id="UP001596495">
    <property type="component" value="Unassembled WGS sequence"/>
</dbReference>
<dbReference type="EMBL" id="JBHTBX010000013">
    <property type="protein sequence ID" value="MFC7436062.1"/>
    <property type="molecule type" value="Genomic_DNA"/>
</dbReference>
<dbReference type="RefSeq" id="WP_382259428.1">
    <property type="nucleotide sequence ID" value="NZ_JBHTBX010000013.1"/>
</dbReference>
<evidence type="ECO:0000313" key="1">
    <source>
        <dbReference type="EMBL" id="MFC7436062.1"/>
    </source>
</evidence>
<organism evidence="1 2">
    <name type="scientific">Hydrogenophaga bisanensis</name>
    <dbReference type="NCBI Taxonomy" id="439611"/>
    <lineage>
        <taxon>Bacteria</taxon>
        <taxon>Pseudomonadati</taxon>
        <taxon>Pseudomonadota</taxon>
        <taxon>Betaproteobacteria</taxon>
        <taxon>Burkholderiales</taxon>
        <taxon>Comamonadaceae</taxon>
        <taxon>Hydrogenophaga</taxon>
    </lineage>
</organism>
<keyword evidence="2" id="KW-1185">Reference proteome</keyword>
<name>A0ABW2RD64_9BURK</name>
<gene>
    <name evidence="1" type="ORF">ACFQNJ_16220</name>
</gene>
<reference evidence="2" key="1">
    <citation type="journal article" date="2019" name="Int. J. Syst. Evol. Microbiol.">
        <title>The Global Catalogue of Microorganisms (GCM) 10K type strain sequencing project: providing services to taxonomists for standard genome sequencing and annotation.</title>
        <authorList>
            <consortium name="The Broad Institute Genomics Platform"/>
            <consortium name="The Broad Institute Genome Sequencing Center for Infectious Disease"/>
            <person name="Wu L."/>
            <person name="Ma J."/>
        </authorList>
    </citation>
    <scope>NUCLEOTIDE SEQUENCE [LARGE SCALE GENOMIC DNA]</scope>
    <source>
        <strain evidence="2">CCUG 54518</strain>
    </source>
</reference>
<comment type="caution">
    <text evidence="1">The sequence shown here is derived from an EMBL/GenBank/DDBJ whole genome shotgun (WGS) entry which is preliminary data.</text>
</comment>
<protein>
    <recommendedName>
        <fullName evidence="3">Outer membrane lipoprotein</fullName>
    </recommendedName>
</protein>
<sequence length="157" mass="16228">MRLSLNLFLAVAMSVLLASCVTLREPYFYPINSTASALTAQPFKAKMVPDTGGGWTAGSIEVAVPGGETYRGRFSIAAGGSVGVSTSMSSVLVPGAMPITGTGLAFGVSQNTKGQGVAMAVSPSGASLQCEITQDFTTFHGFGTCRSTDGAEYRFMY</sequence>